<dbReference type="InterPro" id="IPR000232">
    <property type="entry name" value="HSF_DNA-bd"/>
</dbReference>
<dbReference type="GO" id="GO:0043565">
    <property type="term" value="F:sequence-specific DNA binding"/>
    <property type="evidence" value="ECO:0007669"/>
    <property type="project" value="InterPro"/>
</dbReference>
<keyword evidence="6" id="KW-0539">Nucleus</keyword>
<name>A0A1C7N8R4_9FUNG</name>
<sequence length="295" mass="34031">MDMTLPSKSYFSSVLQPSLTNSSTAKSSTFVHKLYNMVADEHFQHLIAWNYTGASFIVCNIMEFARDVLPKHFKHNNFSSFVRQLNMYGFHKVNKSPRGHRTLAENQIWEFSHNKFLKNHPELLDDIKRKTMESDVVRRETDLQAHLAVLQVSQTDMLQQINHLYDSFNQIYKELHETKQRQQDHQKLVKNVMGYLAHQNGGQLPHEIESKKLALNELDRQSLTPSIFVTSHAPPSSSSEQPILLSQTPSTTQHTPYLETSTARQPISLFDILRSPTPTRATLNRDFHFSTTRNG</sequence>
<evidence type="ECO:0000256" key="6">
    <source>
        <dbReference type="ARBA" id="ARBA00023242"/>
    </source>
</evidence>
<evidence type="ECO:0000256" key="2">
    <source>
        <dbReference type="ARBA" id="ARBA00006403"/>
    </source>
</evidence>
<dbReference type="InParanoid" id="A0A1C7N8R4"/>
<dbReference type="Pfam" id="PF00447">
    <property type="entry name" value="HSF_DNA-bind"/>
    <property type="match status" value="1"/>
</dbReference>
<dbReference type="GO" id="GO:0005634">
    <property type="term" value="C:nucleus"/>
    <property type="evidence" value="ECO:0007669"/>
    <property type="project" value="UniProtKB-SubCell"/>
</dbReference>
<comment type="caution">
    <text evidence="10">The sequence shown here is derived from an EMBL/GenBank/DDBJ whole genome shotgun (WGS) entry which is preliminary data.</text>
</comment>
<feature type="domain" description="HSF-type DNA-binding" evidence="9">
    <location>
        <begin position="69"/>
        <end position="93"/>
    </location>
</feature>
<evidence type="ECO:0000256" key="7">
    <source>
        <dbReference type="RuleBase" id="RU004020"/>
    </source>
</evidence>
<evidence type="ECO:0000256" key="5">
    <source>
        <dbReference type="ARBA" id="ARBA00023163"/>
    </source>
</evidence>
<evidence type="ECO:0000256" key="8">
    <source>
        <dbReference type="SAM" id="MobiDB-lite"/>
    </source>
</evidence>
<dbReference type="AlphaFoldDB" id="A0A1C7N8R4"/>
<dbReference type="Proteomes" id="UP000093000">
    <property type="component" value="Unassembled WGS sequence"/>
</dbReference>
<evidence type="ECO:0000313" key="10">
    <source>
        <dbReference type="EMBL" id="OBZ85493.1"/>
    </source>
</evidence>
<evidence type="ECO:0000256" key="1">
    <source>
        <dbReference type="ARBA" id="ARBA00004123"/>
    </source>
</evidence>
<dbReference type="SUPFAM" id="SSF46785">
    <property type="entry name" value="Winged helix' DNA-binding domain"/>
    <property type="match status" value="1"/>
</dbReference>
<dbReference type="PRINTS" id="PR00056">
    <property type="entry name" value="HSFDOMAIN"/>
</dbReference>
<dbReference type="GO" id="GO:0003700">
    <property type="term" value="F:DNA-binding transcription factor activity"/>
    <property type="evidence" value="ECO:0007669"/>
    <property type="project" value="InterPro"/>
</dbReference>
<dbReference type="InterPro" id="IPR036388">
    <property type="entry name" value="WH-like_DNA-bd_sf"/>
</dbReference>
<dbReference type="SMART" id="SM00415">
    <property type="entry name" value="HSF"/>
    <property type="match status" value="1"/>
</dbReference>
<evidence type="ECO:0000256" key="3">
    <source>
        <dbReference type="ARBA" id="ARBA00023015"/>
    </source>
</evidence>
<dbReference type="PANTHER" id="PTHR10015:SF427">
    <property type="entry name" value="HEAT SHOCK FACTOR PROTEIN"/>
    <property type="match status" value="1"/>
</dbReference>
<dbReference type="OrthoDB" id="60033at2759"/>
<dbReference type="FunFam" id="1.10.10.10:FF:000027">
    <property type="entry name" value="Heat shock transcription factor 1"/>
    <property type="match status" value="1"/>
</dbReference>
<comment type="subcellular location">
    <subcellularLocation>
        <location evidence="1">Nucleus</location>
    </subcellularLocation>
</comment>
<feature type="region of interest" description="Disordered" evidence="8">
    <location>
        <begin position="228"/>
        <end position="258"/>
    </location>
</feature>
<organism evidence="10 11">
    <name type="scientific">Choanephora cucurbitarum</name>
    <dbReference type="NCBI Taxonomy" id="101091"/>
    <lineage>
        <taxon>Eukaryota</taxon>
        <taxon>Fungi</taxon>
        <taxon>Fungi incertae sedis</taxon>
        <taxon>Mucoromycota</taxon>
        <taxon>Mucoromycotina</taxon>
        <taxon>Mucoromycetes</taxon>
        <taxon>Mucorales</taxon>
        <taxon>Mucorineae</taxon>
        <taxon>Choanephoraceae</taxon>
        <taxon>Choanephoroideae</taxon>
        <taxon>Choanephora</taxon>
    </lineage>
</organism>
<keyword evidence="11" id="KW-1185">Reference proteome</keyword>
<dbReference type="PANTHER" id="PTHR10015">
    <property type="entry name" value="HEAT SHOCK TRANSCRIPTION FACTOR"/>
    <property type="match status" value="1"/>
</dbReference>
<keyword evidence="3" id="KW-0805">Transcription regulation</keyword>
<dbReference type="Gene3D" id="1.10.10.10">
    <property type="entry name" value="Winged helix-like DNA-binding domain superfamily/Winged helix DNA-binding domain"/>
    <property type="match status" value="1"/>
</dbReference>
<gene>
    <name evidence="10" type="primary">hsf1_5</name>
    <name evidence="10" type="ORF">A0J61_06453</name>
</gene>
<comment type="similarity">
    <text evidence="2 7">Belongs to the HSF family.</text>
</comment>
<dbReference type="PROSITE" id="PS00434">
    <property type="entry name" value="HSF_DOMAIN"/>
    <property type="match status" value="1"/>
</dbReference>
<dbReference type="EMBL" id="LUGH01000390">
    <property type="protein sequence ID" value="OBZ85493.1"/>
    <property type="molecule type" value="Genomic_DNA"/>
</dbReference>
<reference evidence="10 11" key="1">
    <citation type="submission" date="2016-03" db="EMBL/GenBank/DDBJ databases">
        <title>Choanephora cucurbitarum.</title>
        <authorList>
            <person name="Min B."/>
            <person name="Park H."/>
            <person name="Park J.-H."/>
            <person name="Shin H.-D."/>
            <person name="Choi I.-G."/>
        </authorList>
    </citation>
    <scope>NUCLEOTIDE SEQUENCE [LARGE SCALE GENOMIC DNA]</scope>
    <source>
        <strain evidence="10 11">KUS-F28377</strain>
    </source>
</reference>
<protein>
    <submittedName>
        <fullName evidence="10">Heat shock factor protein</fullName>
    </submittedName>
</protein>
<evidence type="ECO:0000313" key="11">
    <source>
        <dbReference type="Proteomes" id="UP000093000"/>
    </source>
</evidence>
<proteinExistence type="inferred from homology"/>
<accession>A0A1C7N8R4</accession>
<keyword evidence="5" id="KW-0804">Transcription</keyword>
<evidence type="ECO:0000256" key="4">
    <source>
        <dbReference type="ARBA" id="ARBA00023125"/>
    </source>
</evidence>
<keyword evidence="10" id="KW-0346">Stress response</keyword>
<keyword evidence="4" id="KW-0238">DNA-binding</keyword>
<dbReference type="STRING" id="101091.A0A1C7N8R4"/>
<dbReference type="InterPro" id="IPR036390">
    <property type="entry name" value="WH_DNA-bd_sf"/>
</dbReference>
<evidence type="ECO:0000259" key="9">
    <source>
        <dbReference type="PROSITE" id="PS00434"/>
    </source>
</evidence>